<organism evidence="7 8">
    <name type="scientific">Cryptosporangium aurantiacum</name>
    <dbReference type="NCBI Taxonomy" id="134849"/>
    <lineage>
        <taxon>Bacteria</taxon>
        <taxon>Bacillati</taxon>
        <taxon>Actinomycetota</taxon>
        <taxon>Actinomycetes</taxon>
        <taxon>Cryptosporangiales</taxon>
        <taxon>Cryptosporangiaceae</taxon>
        <taxon>Cryptosporangium</taxon>
    </lineage>
</organism>
<evidence type="ECO:0000256" key="4">
    <source>
        <dbReference type="ARBA" id="ARBA00022840"/>
    </source>
</evidence>
<dbReference type="OrthoDB" id="9776369at2"/>
<feature type="domain" description="ABC transporter" evidence="6">
    <location>
        <begin position="5"/>
        <end position="232"/>
    </location>
</feature>
<dbReference type="RefSeq" id="WP_073261939.1">
    <property type="nucleotide sequence ID" value="NZ_FRCS01000011.1"/>
</dbReference>
<dbReference type="PANTHER" id="PTHR43820:SF4">
    <property type="entry name" value="HIGH-AFFINITY BRANCHED-CHAIN AMINO ACID TRANSPORT ATP-BINDING PROTEIN LIVF"/>
    <property type="match status" value="1"/>
</dbReference>
<dbReference type="PANTHER" id="PTHR43820">
    <property type="entry name" value="HIGH-AFFINITY BRANCHED-CHAIN AMINO ACID TRANSPORT ATP-BINDING PROTEIN LIVF"/>
    <property type="match status" value="1"/>
</dbReference>
<dbReference type="GO" id="GO:0016887">
    <property type="term" value="F:ATP hydrolysis activity"/>
    <property type="evidence" value="ECO:0007669"/>
    <property type="project" value="InterPro"/>
</dbReference>
<dbReference type="SUPFAM" id="SSF52540">
    <property type="entry name" value="P-loop containing nucleoside triphosphate hydrolases"/>
    <property type="match status" value="1"/>
</dbReference>
<evidence type="ECO:0000256" key="1">
    <source>
        <dbReference type="ARBA" id="ARBA00005417"/>
    </source>
</evidence>
<protein>
    <submittedName>
        <fullName evidence="7">Amino acid/amide ABC transporter ATP-binding protein 2, HAAT family</fullName>
    </submittedName>
</protein>
<dbReference type="GO" id="GO:0015807">
    <property type="term" value="P:L-amino acid transport"/>
    <property type="evidence" value="ECO:0007669"/>
    <property type="project" value="TreeGrafter"/>
</dbReference>
<dbReference type="Proteomes" id="UP000184440">
    <property type="component" value="Unassembled WGS sequence"/>
</dbReference>
<sequence>MNPRLECTGLTGGRGISTVFRELDLSLESGRILALVGANGAGKTTLLLTLAGVLPLADGEVRVDGEPVRSGRPRAASRAGVVLVPDDRCLFTGLTVRENLQVAARRGGPTPSDLLDVFPALRPRIGLAAESLSGGEQQMLAMARALIQQPKVLLVDELSMGLAPQIVETLLRTVRESADTNGCAVVLVEQHVDLALEFADDAIVLNRGRITLQGAASELAADRDRMEQAYFGGTLER</sequence>
<evidence type="ECO:0000256" key="2">
    <source>
        <dbReference type="ARBA" id="ARBA00022448"/>
    </source>
</evidence>
<reference evidence="7 8" key="1">
    <citation type="submission" date="2016-11" db="EMBL/GenBank/DDBJ databases">
        <authorList>
            <person name="Jaros S."/>
            <person name="Januszkiewicz K."/>
            <person name="Wedrychowicz H."/>
        </authorList>
    </citation>
    <scope>NUCLEOTIDE SEQUENCE [LARGE SCALE GENOMIC DNA]</scope>
    <source>
        <strain evidence="7 8">DSM 46144</strain>
    </source>
</reference>
<dbReference type="Gene3D" id="3.40.50.300">
    <property type="entry name" value="P-loop containing nucleotide triphosphate hydrolases"/>
    <property type="match status" value="1"/>
</dbReference>
<accession>A0A1M7RGF8</accession>
<keyword evidence="8" id="KW-1185">Reference proteome</keyword>
<proteinExistence type="inferred from homology"/>
<dbReference type="STRING" id="134849.SAMN05443668_111216"/>
<dbReference type="InterPro" id="IPR003439">
    <property type="entry name" value="ABC_transporter-like_ATP-bd"/>
</dbReference>
<dbReference type="PROSITE" id="PS00211">
    <property type="entry name" value="ABC_TRANSPORTER_1"/>
    <property type="match status" value="1"/>
</dbReference>
<name>A0A1M7RGF8_9ACTN</name>
<dbReference type="CDD" id="cd03224">
    <property type="entry name" value="ABC_TM1139_LivF_branched"/>
    <property type="match status" value="1"/>
</dbReference>
<keyword evidence="2" id="KW-0813">Transport</keyword>
<dbReference type="GO" id="GO:0005524">
    <property type="term" value="F:ATP binding"/>
    <property type="evidence" value="ECO:0007669"/>
    <property type="project" value="UniProtKB-KW"/>
</dbReference>
<dbReference type="EMBL" id="FRCS01000011">
    <property type="protein sequence ID" value="SHN45251.1"/>
    <property type="molecule type" value="Genomic_DNA"/>
</dbReference>
<evidence type="ECO:0000256" key="5">
    <source>
        <dbReference type="ARBA" id="ARBA00022970"/>
    </source>
</evidence>
<dbReference type="InterPro" id="IPR017871">
    <property type="entry name" value="ABC_transporter-like_CS"/>
</dbReference>
<gene>
    <name evidence="7" type="ORF">SAMN05443668_111216</name>
</gene>
<dbReference type="GO" id="GO:0015658">
    <property type="term" value="F:branched-chain amino acid transmembrane transporter activity"/>
    <property type="evidence" value="ECO:0007669"/>
    <property type="project" value="TreeGrafter"/>
</dbReference>
<evidence type="ECO:0000313" key="8">
    <source>
        <dbReference type="Proteomes" id="UP000184440"/>
    </source>
</evidence>
<dbReference type="PROSITE" id="PS50893">
    <property type="entry name" value="ABC_TRANSPORTER_2"/>
    <property type="match status" value="1"/>
</dbReference>
<dbReference type="InterPro" id="IPR003593">
    <property type="entry name" value="AAA+_ATPase"/>
</dbReference>
<evidence type="ECO:0000259" key="6">
    <source>
        <dbReference type="PROSITE" id="PS50893"/>
    </source>
</evidence>
<dbReference type="Pfam" id="PF00005">
    <property type="entry name" value="ABC_tran"/>
    <property type="match status" value="1"/>
</dbReference>
<dbReference type="SMART" id="SM00382">
    <property type="entry name" value="AAA"/>
    <property type="match status" value="1"/>
</dbReference>
<dbReference type="InterPro" id="IPR027417">
    <property type="entry name" value="P-loop_NTPase"/>
</dbReference>
<keyword evidence="4 7" id="KW-0067">ATP-binding</keyword>
<comment type="similarity">
    <text evidence="1">Belongs to the ABC transporter superfamily.</text>
</comment>
<dbReference type="AlphaFoldDB" id="A0A1M7RGF8"/>
<keyword evidence="5" id="KW-0029">Amino-acid transport</keyword>
<evidence type="ECO:0000256" key="3">
    <source>
        <dbReference type="ARBA" id="ARBA00022741"/>
    </source>
</evidence>
<keyword evidence="3" id="KW-0547">Nucleotide-binding</keyword>
<dbReference type="InterPro" id="IPR052156">
    <property type="entry name" value="BCAA_Transport_ATP-bd_LivF"/>
</dbReference>
<evidence type="ECO:0000313" key="7">
    <source>
        <dbReference type="EMBL" id="SHN45251.1"/>
    </source>
</evidence>